<keyword evidence="1" id="KW-1133">Transmembrane helix</keyword>
<evidence type="ECO:0000259" key="2">
    <source>
        <dbReference type="Pfam" id="PF25934"/>
    </source>
</evidence>
<feature type="domain" description="DUF7979" evidence="2">
    <location>
        <begin position="36"/>
        <end position="117"/>
    </location>
</feature>
<evidence type="ECO:0000256" key="1">
    <source>
        <dbReference type="SAM" id="Phobius"/>
    </source>
</evidence>
<evidence type="ECO:0000313" key="4">
    <source>
        <dbReference type="Proteomes" id="UP000199062"/>
    </source>
</evidence>
<name>A0A1I6M7I4_9EURY</name>
<dbReference type="Proteomes" id="UP000199062">
    <property type="component" value="Unassembled WGS sequence"/>
</dbReference>
<proteinExistence type="predicted"/>
<organism evidence="3 4">
    <name type="scientific">Halomicrobium zhouii</name>
    <dbReference type="NCBI Taxonomy" id="767519"/>
    <lineage>
        <taxon>Archaea</taxon>
        <taxon>Methanobacteriati</taxon>
        <taxon>Methanobacteriota</taxon>
        <taxon>Stenosarchaea group</taxon>
        <taxon>Halobacteria</taxon>
        <taxon>Halobacteriales</taxon>
        <taxon>Haloarculaceae</taxon>
        <taxon>Halomicrobium</taxon>
    </lineage>
</organism>
<gene>
    <name evidence="3" type="ORF">SAMN05216559_3919</name>
</gene>
<feature type="transmembrane region" description="Helical" evidence="1">
    <location>
        <begin position="184"/>
        <end position="204"/>
    </location>
</feature>
<reference evidence="3 4" key="1">
    <citation type="submission" date="2016-10" db="EMBL/GenBank/DDBJ databases">
        <authorList>
            <person name="de Groot N.N."/>
        </authorList>
    </citation>
    <scope>NUCLEOTIDE SEQUENCE [LARGE SCALE GENOMIC DNA]</scope>
    <source>
        <strain evidence="3 4">CGMCC 1.10457</strain>
    </source>
</reference>
<dbReference type="AlphaFoldDB" id="A0A1I6M7I4"/>
<keyword evidence="4" id="KW-1185">Reference proteome</keyword>
<sequence>MPSLTRYQAPSLALVLLGLGLVVSLLVTFPHAGQQEYHHEVQPVDESQVEETYYSQVLTFGELSPQGKEVFRQTMNSDGGEHVVYGDSNAPDDWNYPTDTGPGLAYVEYNGSYYELETSAGSFEAVFGFAVALVGLFGLGIAAVGGLGLRREQPRAPATILVIFASTAALVVLGRYVPPSSRDVFAVVGAGVVGAVAAGTWLLLGRRWRTP</sequence>
<feature type="transmembrane region" description="Helical" evidence="1">
    <location>
        <begin position="125"/>
        <end position="149"/>
    </location>
</feature>
<dbReference type="Pfam" id="PF25934">
    <property type="entry name" value="DUF7979"/>
    <property type="match status" value="1"/>
</dbReference>
<dbReference type="STRING" id="767519.SAMN05216559_3919"/>
<feature type="transmembrane region" description="Helical" evidence="1">
    <location>
        <begin position="12"/>
        <end position="32"/>
    </location>
</feature>
<dbReference type="InterPro" id="IPR058285">
    <property type="entry name" value="DUF7979"/>
</dbReference>
<dbReference type="RefSeq" id="WP_089818900.1">
    <property type="nucleotide sequence ID" value="NZ_FOZK01000005.1"/>
</dbReference>
<protein>
    <recommendedName>
        <fullName evidence="2">DUF7979 domain-containing protein</fullName>
    </recommendedName>
</protein>
<evidence type="ECO:0000313" key="3">
    <source>
        <dbReference type="EMBL" id="SFS11669.1"/>
    </source>
</evidence>
<keyword evidence="1" id="KW-0472">Membrane</keyword>
<feature type="transmembrane region" description="Helical" evidence="1">
    <location>
        <begin position="156"/>
        <end position="178"/>
    </location>
</feature>
<accession>A0A1I6M7I4</accession>
<dbReference type="EMBL" id="FOZK01000005">
    <property type="protein sequence ID" value="SFS11669.1"/>
    <property type="molecule type" value="Genomic_DNA"/>
</dbReference>
<keyword evidence="1" id="KW-0812">Transmembrane</keyword>